<dbReference type="PROSITE" id="PS01124">
    <property type="entry name" value="HTH_ARAC_FAMILY_2"/>
    <property type="match status" value="1"/>
</dbReference>
<dbReference type="Pfam" id="PF12680">
    <property type="entry name" value="SnoaL_2"/>
    <property type="match status" value="1"/>
</dbReference>
<dbReference type="RefSeq" id="WP_090261562.1">
    <property type="nucleotide sequence ID" value="NZ_FNDS01000002.1"/>
</dbReference>
<dbReference type="STRING" id="428992.SAMN05216272_102300"/>
<evidence type="ECO:0000256" key="3">
    <source>
        <dbReference type="ARBA" id="ARBA00023163"/>
    </source>
</evidence>
<dbReference type="PANTHER" id="PTHR43280:SF27">
    <property type="entry name" value="TRANSCRIPTIONAL REGULATOR MTLR"/>
    <property type="match status" value="1"/>
</dbReference>
<dbReference type="InterPro" id="IPR037401">
    <property type="entry name" value="SnoaL-like"/>
</dbReference>
<dbReference type="GO" id="GO:0043565">
    <property type="term" value="F:sequence-specific DNA binding"/>
    <property type="evidence" value="ECO:0007669"/>
    <property type="project" value="InterPro"/>
</dbReference>
<evidence type="ECO:0000256" key="2">
    <source>
        <dbReference type="ARBA" id="ARBA00023125"/>
    </source>
</evidence>
<organism evidence="5 6">
    <name type="scientific">Pseudomonas panipatensis</name>
    <dbReference type="NCBI Taxonomy" id="428992"/>
    <lineage>
        <taxon>Bacteria</taxon>
        <taxon>Pseudomonadati</taxon>
        <taxon>Pseudomonadota</taxon>
        <taxon>Gammaproteobacteria</taxon>
        <taxon>Pseudomonadales</taxon>
        <taxon>Pseudomonadaceae</taxon>
        <taxon>Pseudomonas</taxon>
    </lineage>
</organism>
<dbReference type="InterPro" id="IPR018060">
    <property type="entry name" value="HTH_AraC"/>
</dbReference>
<evidence type="ECO:0000256" key="1">
    <source>
        <dbReference type="ARBA" id="ARBA00023015"/>
    </source>
</evidence>
<proteinExistence type="predicted"/>
<dbReference type="GO" id="GO:0003700">
    <property type="term" value="F:DNA-binding transcription factor activity"/>
    <property type="evidence" value="ECO:0007669"/>
    <property type="project" value="InterPro"/>
</dbReference>
<dbReference type="PRINTS" id="PR00032">
    <property type="entry name" value="HTHARAC"/>
</dbReference>
<feature type="domain" description="HTH araC/xylS-type" evidence="4">
    <location>
        <begin position="158"/>
        <end position="264"/>
    </location>
</feature>
<evidence type="ECO:0000259" key="4">
    <source>
        <dbReference type="PROSITE" id="PS01124"/>
    </source>
</evidence>
<dbReference type="SMART" id="SM00342">
    <property type="entry name" value="HTH_ARAC"/>
    <property type="match status" value="1"/>
</dbReference>
<dbReference type="Proteomes" id="UP000199636">
    <property type="component" value="Unassembled WGS sequence"/>
</dbReference>
<dbReference type="PROSITE" id="PS00041">
    <property type="entry name" value="HTH_ARAC_FAMILY_1"/>
    <property type="match status" value="1"/>
</dbReference>
<name>A0A1G8E2S2_9PSED</name>
<dbReference type="Gene3D" id="3.10.450.50">
    <property type="match status" value="1"/>
</dbReference>
<dbReference type="InterPro" id="IPR032710">
    <property type="entry name" value="NTF2-like_dom_sf"/>
</dbReference>
<dbReference type="AlphaFoldDB" id="A0A1G8E2S2"/>
<protein>
    <submittedName>
        <fullName evidence="5">AraC-type DNA-binding protein</fullName>
    </submittedName>
</protein>
<keyword evidence="1" id="KW-0805">Transcription regulation</keyword>
<keyword evidence="3" id="KW-0804">Transcription</keyword>
<gene>
    <name evidence="5" type="ORF">SAMN05216272_102300</name>
</gene>
<evidence type="ECO:0000313" key="6">
    <source>
        <dbReference type="Proteomes" id="UP000199636"/>
    </source>
</evidence>
<reference evidence="6" key="1">
    <citation type="submission" date="2016-10" db="EMBL/GenBank/DDBJ databases">
        <authorList>
            <person name="Varghese N."/>
            <person name="Submissions S."/>
        </authorList>
    </citation>
    <scope>NUCLEOTIDE SEQUENCE [LARGE SCALE GENOMIC DNA]</scope>
    <source>
        <strain evidence="6">CCM 7469</strain>
    </source>
</reference>
<dbReference type="Pfam" id="PF12833">
    <property type="entry name" value="HTH_18"/>
    <property type="match status" value="1"/>
</dbReference>
<dbReference type="EMBL" id="FNDS01000002">
    <property type="protein sequence ID" value="SDH64256.1"/>
    <property type="molecule type" value="Genomic_DNA"/>
</dbReference>
<dbReference type="PANTHER" id="PTHR43280">
    <property type="entry name" value="ARAC-FAMILY TRANSCRIPTIONAL REGULATOR"/>
    <property type="match status" value="1"/>
</dbReference>
<dbReference type="GO" id="GO:0009893">
    <property type="term" value="P:positive regulation of metabolic process"/>
    <property type="evidence" value="ECO:0007669"/>
    <property type="project" value="UniProtKB-ARBA"/>
</dbReference>
<dbReference type="Gene3D" id="1.10.10.60">
    <property type="entry name" value="Homeodomain-like"/>
    <property type="match status" value="2"/>
</dbReference>
<accession>A0A1G8E2S2</accession>
<keyword evidence="6" id="KW-1185">Reference proteome</keyword>
<evidence type="ECO:0000313" key="5">
    <source>
        <dbReference type="EMBL" id="SDH64256.1"/>
    </source>
</evidence>
<dbReference type="InterPro" id="IPR018062">
    <property type="entry name" value="HTH_AraC-typ_CS"/>
</dbReference>
<dbReference type="InterPro" id="IPR009057">
    <property type="entry name" value="Homeodomain-like_sf"/>
</dbReference>
<dbReference type="SUPFAM" id="SSF46689">
    <property type="entry name" value="Homeodomain-like"/>
    <property type="match status" value="1"/>
</dbReference>
<sequence length="269" mass="31000">MQPPIPTPADSQLTEITRAVVLRYHNSWKRRDLDAALALYHPEVEYNDFFQNRCMRLGELRDYVSQTMPSRPDEFLDHIDRIRVDGDTAFLQYRTAITLSGRLAVFHSSEAICVRDGLIWRINEYAILVRDSHADEQRSAGDPRPPASRLGLSPRQLSQLANDLEEYFHKAQPYLAPDLDLSQVASATGYTRNQISYLLNQVMGLTFYQYVNQKRLQHLMAQLRPALSTRIDELAFSAGFNSLSAFYRCFRQHTGLSPREYLRQLDTQG</sequence>
<dbReference type="InterPro" id="IPR020449">
    <property type="entry name" value="Tscrpt_reg_AraC-type_HTH"/>
</dbReference>
<dbReference type="SUPFAM" id="SSF54427">
    <property type="entry name" value="NTF2-like"/>
    <property type="match status" value="1"/>
</dbReference>
<keyword evidence="2 5" id="KW-0238">DNA-binding</keyword>
<dbReference type="OrthoDB" id="6815515at2"/>